<evidence type="ECO:0000313" key="8">
    <source>
        <dbReference type="EMBL" id="MCH99754.1"/>
    </source>
</evidence>
<evidence type="ECO:0000313" key="9">
    <source>
        <dbReference type="Proteomes" id="UP000265520"/>
    </source>
</evidence>
<dbReference type="GO" id="GO:0016787">
    <property type="term" value="F:hydrolase activity"/>
    <property type="evidence" value="ECO:0007669"/>
    <property type="project" value="UniProtKB-KW"/>
</dbReference>
<proteinExistence type="predicted"/>
<evidence type="ECO:0000256" key="2">
    <source>
        <dbReference type="ARBA" id="ARBA00022801"/>
    </source>
</evidence>
<dbReference type="Gene3D" id="3.40.50.300">
    <property type="entry name" value="P-loop containing nucleotide triphosphate hydrolases"/>
    <property type="match status" value="1"/>
</dbReference>
<dbReference type="InterPro" id="IPR014001">
    <property type="entry name" value="Helicase_ATP-bd"/>
</dbReference>
<evidence type="ECO:0000259" key="6">
    <source>
        <dbReference type="PROSITE" id="PS51192"/>
    </source>
</evidence>
<feature type="domain" description="Helicase ATP-binding" evidence="6">
    <location>
        <begin position="38"/>
        <end position="108"/>
    </location>
</feature>
<feature type="domain" description="DEAD-box RNA helicase Q" evidence="7">
    <location>
        <begin position="7"/>
        <end position="35"/>
    </location>
</feature>
<dbReference type="GO" id="GO:0003724">
    <property type="term" value="F:RNA helicase activity"/>
    <property type="evidence" value="ECO:0007669"/>
    <property type="project" value="InterPro"/>
</dbReference>
<organism evidence="8 9">
    <name type="scientific">Trifolium medium</name>
    <dbReference type="NCBI Taxonomy" id="97028"/>
    <lineage>
        <taxon>Eukaryota</taxon>
        <taxon>Viridiplantae</taxon>
        <taxon>Streptophyta</taxon>
        <taxon>Embryophyta</taxon>
        <taxon>Tracheophyta</taxon>
        <taxon>Spermatophyta</taxon>
        <taxon>Magnoliopsida</taxon>
        <taxon>eudicotyledons</taxon>
        <taxon>Gunneridae</taxon>
        <taxon>Pentapetalae</taxon>
        <taxon>rosids</taxon>
        <taxon>fabids</taxon>
        <taxon>Fabales</taxon>
        <taxon>Fabaceae</taxon>
        <taxon>Papilionoideae</taxon>
        <taxon>50 kb inversion clade</taxon>
        <taxon>NPAAA clade</taxon>
        <taxon>Hologalegina</taxon>
        <taxon>IRL clade</taxon>
        <taxon>Trifolieae</taxon>
        <taxon>Trifolium</taxon>
    </lineage>
</organism>
<evidence type="ECO:0000256" key="3">
    <source>
        <dbReference type="ARBA" id="ARBA00022806"/>
    </source>
</evidence>
<dbReference type="SUPFAM" id="SSF52540">
    <property type="entry name" value="P-loop containing nucleoside triphosphate hydrolases"/>
    <property type="match status" value="1"/>
</dbReference>
<sequence>MEDKEIKSFKDLGLSDELIEACDKLGWKTPLKIQIQAIPPALQGKDVIGLAQTGSGKTAAFALPILHALLEDPNPFFACVLSPTRELAIQIKEQFEALGSVIKVKCAV</sequence>
<dbReference type="Proteomes" id="UP000265520">
    <property type="component" value="Unassembled WGS sequence"/>
</dbReference>
<evidence type="ECO:0000259" key="7">
    <source>
        <dbReference type="PROSITE" id="PS51195"/>
    </source>
</evidence>
<dbReference type="GO" id="GO:0005524">
    <property type="term" value="F:ATP binding"/>
    <property type="evidence" value="ECO:0007669"/>
    <property type="project" value="UniProtKB-KW"/>
</dbReference>
<keyword evidence="2" id="KW-0378">Hydrolase</keyword>
<dbReference type="InterPro" id="IPR011545">
    <property type="entry name" value="DEAD/DEAH_box_helicase_dom"/>
</dbReference>
<keyword evidence="4" id="KW-0067">ATP-binding</keyword>
<name>A0A392NMR0_9FABA</name>
<dbReference type="EMBL" id="LXQA010041225">
    <property type="protein sequence ID" value="MCH99754.1"/>
    <property type="molecule type" value="Genomic_DNA"/>
</dbReference>
<keyword evidence="9" id="KW-1185">Reference proteome</keyword>
<dbReference type="InterPro" id="IPR027417">
    <property type="entry name" value="P-loop_NTPase"/>
</dbReference>
<feature type="non-terminal residue" evidence="8">
    <location>
        <position position="108"/>
    </location>
</feature>
<accession>A0A392NMR0</accession>
<evidence type="ECO:0000256" key="5">
    <source>
        <dbReference type="PROSITE-ProRule" id="PRU00552"/>
    </source>
</evidence>
<dbReference type="GO" id="GO:0003676">
    <property type="term" value="F:nucleic acid binding"/>
    <property type="evidence" value="ECO:0007669"/>
    <property type="project" value="InterPro"/>
</dbReference>
<protein>
    <submittedName>
        <fullName evidence="8">DEAD-box ATP-dependent RNA helicase 10-like</fullName>
    </submittedName>
</protein>
<dbReference type="InterPro" id="IPR014014">
    <property type="entry name" value="RNA_helicase_DEAD_Q_motif"/>
</dbReference>
<evidence type="ECO:0000256" key="4">
    <source>
        <dbReference type="ARBA" id="ARBA00022840"/>
    </source>
</evidence>
<dbReference type="PANTHER" id="PTHR47959:SF24">
    <property type="entry name" value="ATP-DEPENDENT RNA HELICASE"/>
    <property type="match status" value="1"/>
</dbReference>
<dbReference type="GO" id="GO:0005829">
    <property type="term" value="C:cytosol"/>
    <property type="evidence" value="ECO:0007669"/>
    <property type="project" value="TreeGrafter"/>
</dbReference>
<evidence type="ECO:0000256" key="1">
    <source>
        <dbReference type="ARBA" id="ARBA00022741"/>
    </source>
</evidence>
<dbReference type="Pfam" id="PF00270">
    <property type="entry name" value="DEAD"/>
    <property type="match status" value="1"/>
</dbReference>
<dbReference type="PANTHER" id="PTHR47959">
    <property type="entry name" value="ATP-DEPENDENT RNA HELICASE RHLE-RELATED"/>
    <property type="match status" value="1"/>
</dbReference>
<feature type="short sequence motif" description="Q motif" evidence="5">
    <location>
        <begin position="7"/>
        <end position="35"/>
    </location>
</feature>
<dbReference type="AlphaFoldDB" id="A0A392NMR0"/>
<dbReference type="PROSITE" id="PS51195">
    <property type="entry name" value="Q_MOTIF"/>
    <property type="match status" value="1"/>
</dbReference>
<comment type="caution">
    <text evidence="8">The sequence shown here is derived from an EMBL/GenBank/DDBJ whole genome shotgun (WGS) entry which is preliminary data.</text>
</comment>
<reference evidence="8 9" key="1">
    <citation type="journal article" date="2018" name="Front. Plant Sci.">
        <title>Red Clover (Trifolium pratense) and Zigzag Clover (T. medium) - A Picture of Genomic Similarities and Differences.</title>
        <authorList>
            <person name="Dluhosova J."/>
            <person name="Istvanek J."/>
            <person name="Nedelnik J."/>
            <person name="Repkova J."/>
        </authorList>
    </citation>
    <scope>NUCLEOTIDE SEQUENCE [LARGE SCALE GENOMIC DNA]</scope>
    <source>
        <strain evidence="9">cv. 10/8</strain>
        <tissue evidence="8">Leaf</tissue>
    </source>
</reference>
<dbReference type="InterPro" id="IPR050079">
    <property type="entry name" value="DEAD_box_RNA_helicase"/>
</dbReference>
<dbReference type="PROSITE" id="PS51192">
    <property type="entry name" value="HELICASE_ATP_BIND_1"/>
    <property type="match status" value="1"/>
</dbReference>
<keyword evidence="3 8" id="KW-0347">Helicase</keyword>
<keyword evidence="1" id="KW-0547">Nucleotide-binding</keyword>